<accession>A0ABV5C864</accession>
<gene>
    <name evidence="2" type="ORF">ACE5LO_25320</name>
</gene>
<proteinExistence type="predicted"/>
<dbReference type="InterPro" id="IPR029062">
    <property type="entry name" value="Class_I_gatase-like"/>
</dbReference>
<dbReference type="PANTHER" id="PTHR43130">
    <property type="entry name" value="ARAC-FAMILY TRANSCRIPTIONAL REGULATOR"/>
    <property type="match status" value="1"/>
</dbReference>
<keyword evidence="2" id="KW-0456">Lyase</keyword>
<dbReference type="InterPro" id="IPR052158">
    <property type="entry name" value="INH-QAR"/>
</dbReference>
<dbReference type="EC" id="4.2.1.-" evidence="2"/>
<dbReference type="PANTHER" id="PTHR43130:SF3">
    <property type="entry name" value="HTH-TYPE TRANSCRIPTIONAL REGULATOR RV1931C"/>
    <property type="match status" value="1"/>
</dbReference>
<sequence>MKIAFILFDQMTMLDFVGFYDAITRLKILNLMDNVSWDLCSNRPEVTDELGITMKIEHGSNDLSTYDMIFIPGGLGTRKLKDDAEFVEWLQTARDVKYKVSVCTGALLLGAAGFLDGKRATTNPPAYELLEPYCGEVVRARIVRDGNTVTGGGVATSVDLGLYLLEWFTDTETVRKIQASMDYPYYQTGKLDADFIV</sequence>
<evidence type="ECO:0000259" key="1">
    <source>
        <dbReference type="Pfam" id="PF01965"/>
    </source>
</evidence>
<organism evidence="2 3">
    <name type="scientific">Paenibacillus medicaginis</name>
    <dbReference type="NCBI Taxonomy" id="1470560"/>
    <lineage>
        <taxon>Bacteria</taxon>
        <taxon>Bacillati</taxon>
        <taxon>Bacillota</taxon>
        <taxon>Bacilli</taxon>
        <taxon>Bacillales</taxon>
        <taxon>Paenibacillaceae</taxon>
        <taxon>Paenibacillus</taxon>
    </lineage>
</organism>
<dbReference type="SUPFAM" id="SSF52317">
    <property type="entry name" value="Class I glutamine amidotransferase-like"/>
    <property type="match status" value="1"/>
</dbReference>
<dbReference type="Gene3D" id="3.40.50.880">
    <property type="match status" value="1"/>
</dbReference>
<feature type="domain" description="DJ-1/PfpI" evidence="1">
    <location>
        <begin position="1"/>
        <end position="166"/>
    </location>
</feature>
<comment type="caution">
    <text evidence="2">The sequence shown here is derived from an EMBL/GenBank/DDBJ whole genome shotgun (WGS) entry which is preliminary data.</text>
</comment>
<dbReference type="Pfam" id="PF01965">
    <property type="entry name" value="DJ-1_PfpI"/>
    <property type="match status" value="1"/>
</dbReference>
<dbReference type="InterPro" id="IPR002818">
    <property type="entry name" value="DJ-1/PfpI"/>
</dbReference>
<protein>
    <submittedName>
        <fullName evidence="2">DJ-1/PfpI family protein</fullName>
        <ecNumber evidence="2">4.2.1.-</ecNumber>
    </submittedName>
</protein>
<dbReference type="CDD" id="cd03139">
    <property type="entry name" value="GATase1_PfpI_2"/>
    <property type="match status" value="1"/>
</dbReference>
<dbReference type="Proteomes" id="UP001580430">
    <property type="component" value="Unassembled WGS sequence"/>
</dbReference>
<dbReference type="GO" id="GO:0016829">
    <property type="term" value="F:lyase activity"/>
    <property type="evidence" value="ECO:0007669"/>
    <property type="project" value="UniProtKB-KW"/>
</dbReference>
<keyword evidence="3" id="KW-1185">Reference proteome</keyword>
<name>A0ABV5C864_9BACL</name>
<dbReference type="RefSeq" id="WP_375522705.1">
    <property type="nucleotide sequence ID" value="NZ_JBHIRY010000042.1"/>
</dbReference>
<reference evidence="2 3" key="1">
    <citation type="submission" date="2024-09" db="EMBL/GenBank/DDBJ databases">
        <title>Paenibacillus zeirhizospherea sp. nov., isolated from surface of the maize (Zea mays) roots in a horticulture field, Hungary.</title>
        <authorList>
            <person name="Marton D."/>
            <person name="Farkas M."/>
            <person name="Bedics A."/>
            <person name="Toth E."/>
            <person name="Tancsics A."/>
            <person name="Boka K."/>
            <person name="Marati G."/>
            <person name="Kriszt B."/>
            <person name="Cserhati M."/>
        </authorList>
    </citation>
    <scope>NUCLEOTIDE SEQUENCE [LARGE SCALE GENOMIC DNA]</scope>
    <source>
        <strain evidence="2 3">JCM 18446</strain>
    </source>
</reference>
<dbReference type="EMBL" id="JBHIRY010000042">
    <property type="protein sequence ID" value="MFB5763702.1"/>
    <property type="molecule type" value="Genomic_DNA"/>
</dbReference>
<evidence type="ECO:0000313" key="3">
    <source>
        <dbReference type="Proteomes" id="UP001580430"/>
    </source>
</evidence>
<evidence type="ECO:0000313" key="2">
    <source>
        <dbReference type="EMBL" id="MFB5763702.1"/>
    </source>
</evidence>